<feature type="region of interest" description="Disordered" evidence="1">
    <location>
        <begin position="30"/>
        <end position="50"/>
    </location>
</feature>
<name>G7DVH1_MIXOS</name>
<evidence type="ECO:0000256" key="1">
    <source>
        <dbReference type="SAM" id="MobiDB-lite"/>
    </source>
</evidence>
<reference evidence="2 3" key="2">
    <citation type="journal article" date="2012" name="Open Biol.">
        <title>Characteristics of nucleosomes and linker DNA regions on the genome of the basidiomycete Mixia osmundae revealed by mono- and dinucleosome mapping.</title>
        <authorList>
            <person name="Nishida H."/>
            <person name="Kondo S."/>
            <person name="Matsumoto T."/>
            <person name="Suzuki Y."/>
            <person name="Yoshikawa H."/>
            <person name="Taylor T.D."/>
            <person name="Sugiyama J."/>
        </authorList>
    </citation>
    <scope>NUCLEOTIDE SEQUENCE [LARGE SCALE GENOMIC DNA]</scope>
    <source>
        <strain evidence="3">CBS 9802 / IAM 14324 / JCM 22182 / KY 12970</strain>
    </source>
</reference>
<dbReference type="HOGENOM" id="CLU_2513115_0_0_1"/>
<evidence type="ECO:0000313" key="3">
    <source>
        <dbReference type="Proteomes" id="UP000009131"/>
    </source>
</evidence>
<dbReference type="InParanoid" id="G7DVH1"/>
<dbReference type="AlphaFoldDB" id="G7DVH1"/>
<dbReference type="RefSeq" id="XP_014564929.1">
    <property type="nucleotide sequence ID" value="XM_014709443.1"/>
</dbReference>
<sequence length="85" mass="9530">MLLPACWTTFRLRLNAHKHITLRMCARDRRQGSSSMRIEPPCKSQATDESLGGCGFDSPVLRSHGVNRPLTDYTVMVHCHADTCS</sequence>
<accession>G7DVH1</accession>
<organism evidence="2 3">
    <name type="scientific">Mixia osmundae (strain CBS 9802 / IAM 14324 / JCM 22182 / KY 12970)</name>
    <dbReference type="NCBI Taxonomy" id="764103"/>
    <lineage>
        <taxon>Eukaryota</taxon>
        <taxon>Fungi</taxon>
        <taxon>Dikarya</taxon>
        <taxon>Basidiomycota</taxon>
        <taxon>Pucciniomycotina</taxon>
        <taxon>Mixiomycetes</taxon>
        <taxon>Mixiales</taxon>
        <taxon>Mixiaceae</taxon>
        <taxon>Mixia</taxon>
    </lineage>
</organism>
<dbReference type="EMBL" id="BABT02000041">
    <property type="protein sequence ID" value="GAA94581.1"/>
    <property type="molecule type" value="Genomic_DNA"/>
</dbReference>
<keyword evidence="3" id="KW-1185">Reference proteome</keyword>
<gene>
    <name evidence="2" type="primary">Mo01233</name>
    <name evidence="2" type="ORF">E5Q_01233</name>
</gene>
<comment type="caution">
    <text evidence="2">The sequence shown here is derived from an EMBL/GenBank/DDBJ whole genome shotgun (WGS) entry which is preliminary data.</text>
</comment>
<reference evidence="2 3" key="1">
    <citation type="journal article" date="2011" name="J. Gen. Appl. Microbiol.">
        <title>Draft genome sequencing of the enigmatic basidiomycete Mixia osmundae.</title>
        <authorList>
            <person name="Nishida H."/>
            <person name="Nagatsuka Y."/>
            <person name="Sugiyama J."/>
        </authorList>
    </citation>
    <scope>NUCLEOTIDE SEQUENCE [LARGE SCALE GENOMIC DNA]</scope>
    <source>
        <strain evidence="3">CBS 9802 / IAM 14324 / JCM 22182 / KY 12970</strain>
    </source>
</reference>
<dbReference type="Proteomes" id="UP000009131">
    <property type="component" value="Unassembled WGS sequence"/>
</dbReference>
<proteinExistence type="predicted"/>
<protein>
    <submittedName>
        <fullName evidence="2">Uncharacterized protein</fullName>
    </submittedName>
</protein>
<evidence type="ECO:0000313" key="2">
    <source>
        <dbReference type="EMBL" id="GAA94581.1"/>
    </source>
</evidence>